<accession>D5BRC6</accession>
<keyword evidence="3 7" id="KW-0808">Transferase</keyword>
<dbReference type="EMBL" id="CP001751">
    <property type="protein sequence ID" value="ADE38823.1"/>
    <property type="molecule type" value="Genomic_DNA"/>
</dbReference>
<dbReference type="EC" id="2.1.1.79" evidence="7"/>
<evidence type="ECO:0000313" key="7">
    <source>
        <dbReference type="EMBL" id="ADE38823.1"/>
    </source>
</evidence>
<protein>
    <submittedName>
        <fullName evidence="7">Cyclopropane-fatty-acyl-phospholipid synthase</fullName>
        <ecNumber evidence="7">2.1.1.79</ecNumber>
    </submittedName>
</protein>
<dbReference type="PIRSF" id="PIRSF003085">
    <property type="entry name" value="CMAS"/>
    <property type="match status" value="1"/>
</dbReference>
<dbReference type="GO" id="GO:0032259">
    <property type="term" value="P:methylation"/>
    <property type="evidence" value="ECO:0007669"/>
    <property type="project" value="UniProtKB-KW"/>
</dbReference>
<name>D5BRC6_PUNMI</name>
<dbReference type="InterPro" id="IPR003333">
    <property type="entry name" value="CMAS"/>
</dbReference>
<sequence>MFSEFMYKKQVQLFLAILGRIECGSLKLTLPDGQIHNFKSAKAGPDADLRLHTRVALSRIMRDGKMGFCEAIMDGDASSTALPALIELAVYHDEDMDVQLKPNFIRKWALRAFHLGRRNSKSGSAKNISHHYDLGNDFYAHWLDPTMTYSSAVFEDDADDLTKAQINKYQKLVEMADIQPDDHVLEIGCGWGGFAKYVISTVGARVTGITISKEQFEFATQSIDAAGLGGKADFQLVDYRDLTGKFDKIVSIEMFEAVGEAYWPTYFDAVSKLLKKGGRAAIQSITIDHKSFHAYKSQPDFIQRYIFPGGMLPSLPMLDKPLNDAGLQLVEENGYAQHYARTLAEWRERFNLAWPAMAEDKFDERFKRMWELYLAYCEGGFRAGMIDVKQMLLMHR</sequence>
<keyword evidence="4" id="KW-0949">S-adenosyl-L-methionine</keyword>
<reference evidence="7 8" key="1">
    <citation type="journal article" date="2010" name="J. Bacteriol.">
        <title>Complete genome sequence of "Candidatus Puniceispirillum marinum" IMCC1322, a representative of the SAR116 clade in the Alphaproteobacteria.</title>
        <authorList>
            <person name="Oh H.M."/>
            <person name="Kwon K.K."/>
            <person name="Kang I."/>
            <person name="Kang S.G."/>
            <person name="Lee J.H."/>
            <person name="Kim S.J."/>
            <person name="Cho J.C."/>
        </authorList>
    </citation>
    <scope>NUCLEOTIDE SEQUENCE [LARGE SCALE GENOMIC DNA]</scope>
    <source>
        <strain evidence="7 8">IMCC1322</strain>
    </source>
</reference>
<evidence type="ECO:0000256" key="4">
    <source>
        <dbReference type="ARBA" id="ARBA00022691"/>
    </source>
</evidence>
<dbReference type="HOGENOM" id="CLU_026434_0_2_5"/>
<dbReference type="CDD" id="cd02440">
    <property type="entry name" value="AdoMet_MTases"/>
    <property type="match status" value="1"/>
</dbReference>
<dbReference type="InterPro" id="IPR050723">
    <property type="entry name" value="CFA/CMAS"/>
</dbReference>
<evidence type="ECO:0000256" key="3">
    <source>
        <dbReference type="ARBA" id="ARBA00022679"/>
    </source>
</evidence>
<dbReference type="Gene3D" id="3.40.50.150">
    <property type="entry name" value="Vaccinia Virus protein VP39"/>
    <property type="match status" value="1"/>
</dbReference>
<dbReference type="AlphaFoldDB" id="D5BRC6"/>
<dbReference type="Pfam" id="PF02353">
    <property type="entry name" value="CMAS"/>
    <property type="match status" value="1"/>
</dbReference>
<feature type="active site" evidence="6">
    <location>
        <position position="377"/>
    </location>
</feature>
<dbReference type="eggNOG" id="COG2230">
    <property type="taxonomic scope" value="Bacteria"/>
</dbReference>
<keyword evidence="2 7" id="KW-0489">Methyltransferase</keyword>
<evidence type="ECO:0000313" key="8">
    <source>
        <dbReference type="Proteomes" id="UP000007460"/>
    </source>
</evidence>
<comment type="similarity">
    <text evidence="1">Belongs to the CFA/CMAS family.</text>
</comment>
<dbReference type="RefSeq" id="WP_013045452.1">
    <property type="nucleotide sequence ID" value="NC_014010.1"/>
</dbReference>
<dbReference type="GO" id="GO:0008825">
    <property type="term" value="F:cyclopropane-fatty-acyl-phospholipid synthase activity"/>
    <property type="evidence" value="ECO:0007669"/>
    <property type="project" value="UniProtKB-EC"/>
</dbReference>
<evidence type="ECO:0000256" key="1">
    <source>
        <dbReference type="ARBA" id="ARBA00010815"/>
    </source>
</evidence>
<evidence type="ECO:0000256" key="5">
    <source>
        <dbReference type="ARBA" id="ARBA00023098"/>
    </source>
</evidence>
<dbReference type="KEGG" id="apb:SAR116_0580"/>
<evidence type="ECO:0000256" key="2">
    <source>
        <dbReference type="ARBA" id="ARBA00022603"/>
    </source>
</evidence>
<organism evidence="7 8">
    <name type="scientific">Puniceispirillum marinum (strain IMCC1322)</name>
    <dbReference type="NCBI Taxonomy" id="488538"/>
    <lineage>
        <taxon>Bacteria</taxon>
        <taxon>Pseudomonadati</taxon>
        <taxon>Pseudomonadota</taxon>
        <taxon>Alphaproteobacteria</taxon>
        <taxon>Candidatus Puniceispirillales</taxon>
        <taxon>Candidatus Puniceispirillaceae</taxon>
        <taxon>Candidatus Puniceispirillum</taxon>
    </lineage>
</organism>
<evidence type="ECO:0000256" key="6">
    <source>
        <dbReference type="PIRSR" id="PIRSR003085-1"/>
    </source>
</evidence>
<keyword evidence="8" id="KW-1185">Reference proteome</keyword>
<gene>
    <name evidence="7" type="ordered locus">SAR116_0580</name>
</gene>
<dbReference type="PANTHER" id="PTHR43667:SF2">
    <property type="entry name" value="FATTY ACID C-METHYL TRANSFERASE"/>
    <property type="match status" value="1"/>
</dbReference>
<dbReference type="GO" id="GO:0008610">
    <property type="term" value="P:lipid biosynthetic process"/>
    <property type="evidence" value="ECO:0007669"/>
    <property type="project" value="InterPro"/>
</dbReference>
<proteinExistence type="inferred from homology"/>
<dbReference type="SUPFAM" id="SSF53335">
    <property type="entry name" value="S-adenosyl-L-methionine-dependent methyltransferases"/>
    <property type="match status" value="1"/>
</dbReference>
<dbReference type="Proteomes" id="UP000007460">
    <property type="component" value="Chromosome"/>
</dbReference>
<dbReference type="PANTHER" id="PTHR43667">
    <property type="entry name" value="CYCLOPROPANE-FATTY-ACYL-PHOSPHOLIPID SYNTHASE"/>
    <property type="match status" value="1"/>
</dbReference>
<keyword evidence="5" id="KW-0443">Lipid metabolism</keyword>
<dbReference type="STRING" id="488538.SAR116_0580"/>
<dbReference type="InterPro" id="IPR029063">
    <property type="entry name" value="SAM-dependent_MTases_sf"/>
</dbReference>